<dbReference type="GO" id="GO:0016787">
    <property type="term" value="F:hydrolase activity"/>
    <property type="evidence" value="ECO:0007669"/>
    <property type="project" value="UniProtKB-KW"/>
</dbReference>
<evidence type="ECO:0000313" key="3">
    <source>
        <dbReference type="EMBL" id="MBB5270943.1"/>
    </source>
</evidence>
<organism evidence="3 4">
    <name type="scientific">Quisquiliibacterium transsilvanicum</name>
    <dbReference type="NCBI Taxonomy" id="1549638"/>
    <lineage>
        <taxon>Bacteria</taxon>
        <taxon>Pseudomonadati</taxon>
        <taxon>Pseudomonadota</taxon>
        <taxon>Betaproteobacteria</taxon>
        <taxon>Burkholderiales</taxon>
        <taxon>Burkholderiaceae</taxon>
        <taxon>Quisquiliibacterium</taxon>
    </lineage>
</organism>
<feature type="coiled-coil region" evidence="1">
    <location>
        <begin position="19"/>
        <end position="46"/>
    </location>
</feature>
<gene>
    <name evidence="3" type="ORF">HNQ70_000947</name>
</gene>
<reference evidence="3 4" key="1">
    <citation type="submission" date="2020-08" db="EMBL/GenBank/DDBJ databases">
        <title>Genomic Encyclopedia of Type Strains, Phase IV (KMG-IV): sequencing the most valuable type-strain genomes for metagenomic binning, comparative biology and taxonomic classification.</title>
        <authorList>
            <person name="Goeker M."/>
        </authorList>
    </citation>
    <scope>NUCLEOTIDE SEQUENCE [LARGE SCALE GENOMIC DNA]</scope>
    <source>
        <strain evidence="3 4">DSM 29781</strain>
    </source>
</reference>
<dbReference type="EMBL" id="JACHGB010000002">
    <property type="protein sequence ID" value="MBB5270943.1"/>
    <property type="molecule type" value="Genomic_DNA"/>
</dbReference>
<keyword evidence="3" id="KW-0378">Hydrolase</keyword>
<evidence type="ECO:0000256" key="2">
    <source>
        <dbReference type="SAM" id="MobiDB-lite"/>
    </source>
</evidence>
<dbReference type="AlphaFoldDB" id="A0A7W8M7N2"/>
<sequence length="91" mass="10113">MDQELDTLAERTRELLALVRRLAEDNERLRSDKAQLHADQAQLRAELAASMDARGALYGRMAQARAKVETALSRLPTPGAETQDEAQDGEH</sequence>
<proteinExistence type="predicted"/>
<protein>
    <submittedName>
        <fullName evidence="3">Peptidoglycan hydrolase CwlO-like protein</fullName>
    </submittedName>
</protein>
<dbReference type="Proteomes" id="UP000532440">
    <property type="component" value="Unassembled WGS sequence"/>
</dbReference>
<accession>A0A7W8M7N2</accession>
<keyword evidence="4" id="KW-1185">Reference proteome</keyword>
<feature type="region of interest" description="Disordered" evidence="2">
    <location>
        <begin position="69"/>
        <end position="91"/>
    </location>
</feature>
<name>A0A7W8M7N2_9BURK</name>
<dbReference type="Gene3D" id="1.20.5.340">
    <property type="match status" value="1"/>
</dbReference>
<feature type="compositionally biased region" description="Acidic residues" evidence="2">
    <location>
        <begin position="82"/>
        <end position="91"/>
    </location>
</feature>
<dbReference type="RefSeq" id="WP_183964766.1">
    <property type="nucleotide sequence ID" value="NZ_BAABEW010000010.1"/>
</dbReference>
<evidence type="ECO:0000256" key="1">
    <source>
        <dbReference type="SAM" id="Coils"/>
    </source>
</evidence>
<keyword evidence="1" id="KW-0175">Coiled coil</keyword>
<evidence type="ECO:0000313" key="4">
    <source>
        <dbReference type="Proteomes" id="UP000532440"/>
    </source>
</evidence>
<comment type="caution">
    <text evidence="3">The sequence shown here is derived from an EMBL/GenBank/DDBJ whole genome shotgun (WGS) entry which is preliminary data.</text>
</comment>